<evidence type="ECO:0000259" key="5">
    <source>
        <dbReference type="Pfam" id="PF04542"/>
    </source>
</evidence>
<dbReference type="InterPro" id="IPR013249">
    <property type="entry name" value="RNA_pol_sigma70_r4_t2"/>
</dbReference>
<dbReference type="Gene3D" id="1.10.1740.10">
    <property type="match status" value="1"/>
</dbReference>
<dbReference type="InterPro" id="IPR013324">
    <property type="entry name" value="RNA_pol_sigma_r3/r4-like"/>
</dbReference>
<feature type="domain" description="RNA polymerase sigma factor 70 region 4 type 2" evidence="6">
    <location>
        <begin position="122"/>
        <end position="172"/>
    </location>
</feature>
<evidence type="ECO:0000313" key="7">
    <source>
        <dbReference type="EMBL" id="GAA4801689.1"/>
    </source>
</evidence>
<gene>
    <name evidence="7" type="ORF">GCM10023231_33120</name>
</gene>
<organism evidence="7 8">
    <name type="scientific">Olivibacter ginsenosidimutans</name>
    <dbReference type="NCBI Taxonomy" id="1176537"/>
    <lineage>
        <taxon>Bacteria</taxon>
        <taxon>Pseudomonadati</taxon>
        <taxon>Bacteroidota</taxon>
        <taxon>Sphingobacteriia</taxon>
        <taxon>Sphingobacteriales</taxon>
        <taxon>Sphingobacteriaceae</taxon>
        <taxon>Olivibacter</taxon>
    </lineage>
</organism>
<evidence type="ECO:0000256" key="2">
    <source>
        <dbReference type="ARBA" id="ARBA00023015"/>
    </source>
</evidence>
<proteinExistence type="inferred from homology"/>
<dbReference type="NCBIfam" id="TIGR02937">
    <property type="entry name" value="sigma70-ECF"/>
    <property type="match status" value="1"/>
</dbReference>
<evidence type="ECO:0000259" key="6">
    <source>
        <dbReference type="Pfam" id="PF08281"/>
    </source>
</evidence>
<keyword evidence="3" id="KW-0731">Sigma factor</keyword>
<dbReference type="PANTHER" id="PTHR43133">
    <property type="entry name" value="RNA POLYMERASE ECF-TYPE SIGMA FACTO"/>
    <property type="match status" value="1"/>
</dbReference>
<reference evidence="8" key="1">
    <citation type="journal article" date="2019" name="Int. J. Syst. Evol. Microbiol.">
        <title>The Global Catalogue of Microorganisms (GCM) 10K type strain sequencing project: providing services to taxonomists for standard genome sequencing and annotation.</title>
        <authorList>
            <consortium name="The Broad Institute Genomics Platform"/>
            <consortium name="The Broad Institute Genome Sequencing Center for Infectious Disease"/>
            <person name="Wu L."/>
            <person name="Ma J."/>
        </authorList>
    </citation>
    <scope>NUCLEOTIDE SEQUENCE [LARGE SCALE GENOMIC DNA]</scope>
    <source>
        <strain evidence="8">JCM 18200</strain>
    </source>
</reference>
<keyword evidence="4" id="KW-0804">Transcription</keyword>
<sequence>MKLLTTATDEELFLLAKQGQEKAYAIIYDRYAAKLYAAAYRLLHDREVCEDLLQELFVHIWLKRQQLDIKNVRSYLYQSIRNSVLMALRKGRTHLAIDLAEDIATTQKADEEIGLKEINSLLHQQIEGLPYRCRQIFHMSRKEQLSNKEIADHLNISVKTVENQITLALQRLKLVFKEFL</sequence>
<dbReference type="RefSeq" id="WP_345233367.1">
    <property type="nucleotide sequence ID" value="NZ_BAABIQ010000042.1"/>
</dbReference>
<dbReference type="InterPro" id="IPR007627">
    <property type="entry name" value="RNA_pol_sigma70_r2"/>
</dbReference>
<comment type="caution">
    <text evidence="7">The sequence shown here is derived from an EMBL/GenBank/DDBJ whole genome shotgun (WGS) entry which is preliminary data.</text>
</comment>
<dbReference type="InterPro" id="IPR036388">
    <property type="entry name" value="WH-like_DNA-bd_sf"/>
</dbReference>
<dbReference type="InterPro" id="IPR039425">
    <property type="entry name" value="RNA_pol_sigma-70-like"/>
</dbReference>
<keyword evidence="2" id="KW-0805">Transcription regulation</keyword>
<dbReference type="EMBL" id="BAABIQ010000042">
    <property type="protein sequence ID" value="GAA4801689.1"/>
    <property type="molecule type" value="Genomic_DNA"/>
</dbReference>
<dbReference type="PANTHER" id="PTHR43133:SF46">
    <property type="entry name" value="RNA POLYMERASE SIGMA-70 FACTOR ECF SUBFAMILY"/>
    <property type="match status" value="1"/>
</dbReference>
<dbReference type="InterPro" id="IPR013325">
    <property type="entry name" value="RNA_pol_sigma_r2"/>
</dbReference>
<keyword evidence="8" id="KW-1185">Reference proteome</keyword>
<dbReference type="Proteomes" id="UP001501411">
    <property type="component" value="Unassembled WGS sequence"/>
</dbReference>
<dbReference type="SUPFAM" id="SSF88659">
    <property type="entry name" value="Sigma3 and sigma4 domains of RNA polymerase sigma factors"/>
    <property type="match status" value="1"/>
</dbReference>
<dbReference type="InterPro" id="IPR014327">
    <property type="entry name" value="RNA_pol_sigma70_bacteroid"/>
</dbReference>
<accession>A0ABP9BWX9</accession>
<feature type="domain" description="RNA polymerase sigma-70 region 2" evidence="5">
    <location>
        <begin position="27"/>
        <end position="92"/>
    </location>
</feature>
<evidence type="ECO:0000313" key="8">
    <source>
        <dbReference type="Proteomes" id="UP001501411"/>
    </source>
</evidence>
<protein>
    <submittedName>
        <fullName evidence="7">RNA polymerase sigma-70 factor</fullName>
    </submittedName>
</protein>
<dbReference type="SUPFAM" id="SSF88946">
    <property type="entry name" value="Sigma2 domain of RNA polymerase sigma factors"/>
    <property type="match status" value="1"/>
</dbReference>
<evidence type="ECO:0000256" key="4">
    <source>
        <dbReference type="ARBA" id="ARBA00023163"/>
    </source>
</evidence>
<dbReference type="InterPro" id="IPR014284">
    <property type="entry name" value="RNA_pol_sigma-70_dom"/>
</dbReference>
<evidence type="ECO:0000256" key="1">
    <source>
        <dbReference type="ARBA" id="ARBA00010641"/>
    </source>
</evidence>
<dbReference type="Pfam" id="PF04542">
    <property type="entry name" value="Sigma70_r2"/>
    <property type="match status" value="1"/>
</dbReference>
<name>A0ABP9BWX9_9SPHI</name>
<evidence type="ECO:0000256" key="3">
    <source>
        <dbReference type="ARBA" id="ARBA00023082"/>
    </source>
</evidence>
<comment type="similarity">
    <text evidence="1">Belongs to the sigma-70 factor family. ECF subfamily.</text>
</comment>
<dbReference type="Pfam" id="PF08281">
    <property type="entry name" value="Sigma70_r4_2"/>
    <property type="match status" value="1"/>
</dbReference>
<dbReference type="Gene3D" id="1.10.10.10">
    <property type="entry name" value="Winged helix-like DNA-binding domain superfamily/Winged helix DNA-binding domain"/>
    <property type="match status" value="1"/>
</dbReference>
<dbReference type="NCBIfam" id="TIGR02985">
    <property type="entry name" value="Sig70_bacteroi1"/>
    <property type="match status" value="1"/>
</dbReference>